<dbReference type="EMBL" id="VSSQ01078810">
    <property type="protein sequence ID" value="MPN28494.1"/>
    <property type="molecule type" value="Genomic_DNA"/>
</dbReference>
<evidence type="ECO:0000313" key="1">
    <source>
        <dbReference type="EMBL" id="MPN28494.1"/>
    </source>
</evidence>
<gene>
    <name evidence="1" type="ORF">SDC9_175936</name>
</gene>
<dbReference type="SUPFAM" id="SSF52540">
    <property type="entry name" value="P-loop containing nucleoside triphosphate hydrolases"/>
    <property type="match status" value="1"/>
</dbReference>
<organism evidence="1">
    <name type="scientific">bioreactor metagenome</name>
    <dbReference type="NCBI Taxonomy" id="1076179"/>
    <lineage>
        <taxon>unclassified sequences</taxon>
        <taxon>metagenomes</taxon>
        <taxon>ecological metagenomes</taxon>
    </lineage>
</organism>
<protein>
    <recommendedName>
        <fullName evidence="2">ABC transporter ATP-binding protein</fullName>
    </recommendedName>
</protein>
<evidence type="ECO:0008006" key="2">
    <source>
        <dbReference type="Google" id="ProtNLM"/>
    </source>
</evidence>
<dbReference type="Gene3D" id="3.40.50.300">
    <property type="entry name" value="P-loop containing nucleotide triphosphate hydrolases"/>
    <property type="match status" value="1"/>
</dbReference>
<accession>A0A645GWU0</accession>
<dbReference type="InterPro" id="IPR027417">
    <property type="entry name" value="P-loop_NTPase"/>
</dbReference>
<proteinExistence type="predicted"/>
<name>A0A645GWU0_9ZZZZ</name>
<dbReference type="AlphaFoldDB" id="A0A645GWU0"/>
<comment type="caution">
    <text evidence="1">The sequence shown here is derived from an EMBL/GenBank/DDBJ whole genome shotgun (WGS) entry which is preliminary data.</text>
</comment>
<reference evidence="1" key="1">
    <citation type="submission" date="2019-08" db="EMBL/GenBank/DDBJ databases">
        <authorList>
            <person name="Kucharzyk K."/>
            <person name="Murdoch R.W."/>
            <person name="Higgins S."/>
            <person name="Loffler F."/>
        </authorList>
    </citation>
    <scope>NUCLEOTIDE SEQUENCE</scope>
</reference>
<sequence length="44" mass="5008">MQADIILVLDKGRVADMGTHDELIERDGIYKEVFNVQMNLSDVD</sequence>